<dbReference type="Proteomes" id="UP000260583">
    <property type="component" value="Segment"/>
</dbReference>
<protein>
    <submittedName>
        <fullName evidence="2">Holin/antiholin</fullName>
    </submittedName>
</protein>
<name>A0A345L6P1_9CAUD</name>
<organism evidence="2 3">
    <name type="scientific">Serratia phage Scapp</name>
    <dbReference type="NCBI Taxonomy" id="2282409"/>
    <lineage>
        <taxon>Viruses</taxon>
        <taxon>Duplodnaviria</taxon>
        <taxon>Heunggongvirae</taxon>
        <taxon>Uroviricota</taxon>
        <taxon>Caudoviricetes</taxon>
        <taxon>Scappvirus</taxon>
        <taxon>Scappvirus scapp</taxon>
    </lineage>
</organism>
<evidence type="ECO:0000256" key="1">
    <source>
        <dbReference type="SAM" id="Phobius"/>
    </source>
</evidence>
<keyword evidence="1" id="KW-0812">Transmembrane</keyword>
<keyword evidence="1" id="KW-1133">Transmembrane helix</keyword>
<feature type="transmembrane region" description="Helical" evidence="1">
    <location>
        <begin position="31"/>
        <end position="53"/>
    </location>
</feature>
<evidence type="ECO:0000313" key="3">
    <source>
        <dbReference type="Proteomes" id="UP000260583"/>
    </source>
</evidence>
<evidence type="ECO:0000313" key="2">
    <source>
        <dbReference type="EMBL" id="AXH50943.1"/>
    </source>
</evidence>
<proteinExistence type="predicted"/>
<keyword evidence="1" id="KW-0472">Membrane</keyword>
<feature type="transmembrane region" description="Helical" evidence="1">
    <location>
        <begin position="7"/>
        <end position="25"/>
    </location>
</feature>
<gene>
    <name evidence="2" type="ORF">CPT_Scapp_014</name>
</gene>
<reference evidence="3" key="1">
    <citation type="submission" date="2018-06" db="EMBL/GenBank/DDBJ databases">
        <title>Complete genome of Serratia marcescens Siphophage Scapp.</title>
        <authorList>
            <person name="Koehler B.T."/>
            <person name="Bonasera R."/>
            <person name="Liu M."/>
            <person name="Kongari R."/>
        </authorList>
    </citation>
    <scope>NUCLEOTIDE SEQUENCE [LARGE SCALE GENOMIC DNA]</scope>
</reference>
<keyword evidence="3" id="KW-1185">Reference proteome</keyword>
<sequence length="99" mass="10763">MDNLKHLLWLAAAGISGAIIGMSVHPQERTLWQRIVFIVSGVLVAVWLTPFICKYFGMTGPEEVSAIAFGAGAFWSSIVNKVGEVIDVFKLPFAGGRKQ</sequence>
<accession>A0A345L6P1</accession>
<dbReference type="EMBL" id="MH553517">
    <property type="protein sequence ID" value="AXH50943.1"/>
    <property type="molecule type" value="Genomic_DNA"/>
</dbReference>